<dbReference type="Proteomes" id="UP000480804">
    <property type="component" value="Unassembled WGS sequence"/>
</dbReference>
<sequence>MSQVAMEERAVRTVRMGVAMGMTGARICEVWRTGGRRRSLVRRPDPDGEYADGRGGGSGRWSLTGDRPEPAMTPAPLSRGRVRAAGGHAVGGVDG</sequence>
<proteinExistence type="predicted"/>
<organism evidence="3 5">
    <name type="scientific">Streptomyces gougerotii</name>
    <dbReference type="NCBI Taxonomy" id="53448"/>
    <lineage>
        <taxon>Bacteria</taxon>
        <taxon>Bacillati</taxon>
        <taxon>Actinomycetota</taxon>
        <taxon>Actinomycetes</taxon>
        <taxon>Kitasatosporales</taxon>
        <taxon>Streptomycetaceae</taxon>
        <taxon>Streptomyces</taxon>
        <taxon>Streptomyces diastaticus group</taxon>
    </lineage>
</organism>
<evidence type="ECO:0000313" key="2">
    <source>
        <dbReference type="EMBL" id="GFH77548.1"/>
    </source>
</evidence>
<dbReference type="EMBL" id="BMSC01000007">
    <property type="protein sequence ID" value="GGU71829.1"/>
    <property type="molecule type" value="Genomic_DNA"/>
</dbReference>
<feature type="region of interest" description="Disordered" evidence="1">
    <location>
        <begin position="34"/>
        <end position="95"/>
    </location>
</feature>
<comment type="caution">
    <text evidence="3">The sequence shown here is derived from an EMBL/GenBank/DDBJ whole genome shotgun (WGS) entry which is preliminary data.</text>
</comment>
<evidence type="ECO:0000313" key="5">
    <source>
        <dbReference type="Proteomes" id="UP000660975"/>
    </source>
</evidence>
<dbReference type="AlphaFoldDB" id="A0A8H9HKP2"/>
<protein>
    <submittedName>
        <fullName evidence="3">Uncharacterized protein</fullName>
    </submittedName>
</protein>
<evidence type="ECO:0000313" key="3">
    <source>
        <dbReference type="EMBL" id="GGU71829.1"/>
    </source>
</evidence>
<reference evidence="3" key="1">
    <citation type="journal article" date="2014" name="Int. J. Syst. Evol. Microbiol.">
        <title>Complete genome sequence of Corynebacterium casei LMG S-19264T (=DSM 44701T), isolated from a smear-ripened cheese.</title>
        <authorList>
            <consortium name="US DOE Joint Genome Institute (JGI-PGF)"/>
            <person name="Walter F."/>
            <person name="Albersmeier A."/>
            <person name="Kalinowski J."/>
            <person name="Ruckert C."/>
        </authorList>
    </citation>
    <scope>NUCLEOTIDE SEQUENCE</scope>
    <source>
        <strain evidence="3">JCM 4136</strain>
    </source>
</reference>
<keyword evidence="4" id="KW-1185">Reference proteome</keyword>
<evidence type="ECO:0000256" key="1">
    <source>
        <dbReference type="SAM" id="MobiDB-lite"/>
    </source>
</evidence>
<dbReference type="Proteomes" id="UP000660975">
    <property type="component" value="Unassembled WGS sequence"/>
</dbReference>
<evidence type="ECO:0000313" key="4">
    <source>
        <dbReference type="Proteomes" id="UP000480804"/>
    </source>
</evidence>
<name>A0A8H9HKP2_9ACTN</name>
<reference evidence="2 4" key="2">
    <citation type="submission" date="2020-02" db="EMBL/GenBank/DDBJ databases">
        <title>Whole genome shotgun sequence of Streptomyces gougerotii NBRC 13043.</title>
        <authorList>
            <person name="Ichikawa N."/>
            <person name="Komaki H."/>
            <person name="Tamura T."/>
        </authorList>
    </citation>
    <scope>NUCLEOTIDE SEQUENCE [LARGE SCALE GENOMIC DNA]</scope>
    <source>
        <strain evidence="2 4">NBRC 13043</strain>
    </source>
</reference>
<reference evidence="3" key="3">
    <citation type="submission" date="2020-09" db="EMBL/GenBank/DDBJ databases">
        <authorList>
            <person name="Sun Q."/>
            <person name="Ohkuma M."/>
        </authorList>
    </citation>
    <scope>NUCLEOTIDE SEQUENCE</scope>
    <source>
        <strain evidence="3">JCM 4136</strain>
    </source>
</reference>
<gene>
    <name evidence="3" type="ORF">GCM10010227_27440</name>
    <name evidence="2" type="ORF">Sgou_22180</name>
</gene>
<dbReference type="EMBL" id="BLLO01000017">
    <property type="protein sequence ID" value="GFH77548.1"/>
    <property type="molecule type" value="Genomic_DNA"/>
</dbReference>
<accession>A0A8H9HKP2</accession>